<protein>
    <submittedName>
        <fullName evidence="1">Uncharacterized protein</fullName>
    </submittedName>
</protein>
<dbReference type="Proteomes" id="UP000256561">
    <property type="component" value="Unassembled WGS sequence"/>
</dbReference>
<proteinExistence type="predicted"/>
<keyword evidence="2" id="KW-1185">Reference proteome</keyword>
<dbReference type="EMBL" id="QRHA01000006">
    <property type="protein sequence ID" value="RDV25588.1"/>
    <property type="molecule type" value="Genomic_DNA"/>
</dbReference>
<evidence type="ECO:0000313" key="2">
    <source>
        <dbReference type="Proteomes" id="UP000256561"/>
    </source>
</evidence>
<sequence>MLAKRPDPTITFFCFIVKISFFGKSAFSNQRFYPAMVPGSHVLRCFRCPLVLAGGVDNR</sequence>
<reference evidence="2" key="1">
    <citation type="submission" date="2018-08" db="EMBL/GenBank/DDBJ databases">
        <authorList>
            <person name="Zhang J."/>
            <person name="Du Z.-J."/>
        </authorList>
    </citation>
    <scope>NUCLEOTIDE SEQUENCE [LARGE SCALE GENOMIC DNA]</scope>
    <source>
        <strain evidence="2">KCTC 52655</strain>
    </source>
</reference>
<accession>A0A3D8M784</accession>
<comment type="caution">
    <text evidence="1">The sequence shown here is derived from an EMBL/GenBank/DDBJ whole genome shotgun (WGS) entry which is preliminary data.</text>
</comment>
<gene>
    <name evidence="1" type="ORF">DXV75_09875</name>
</gene>
<dbReference type="AlphaFoldDB" id="A0A3D8M784"/>
<evidence type="ECO:0000313" key="1">
    <source>
        <dbReference type="EMBL" id="RDV25588.1"/>
    </source>
</evidence>
<organism evidence="1 2">
    <name type="scientific">Alteromonas aestuariivivens</name>
    <dbReference type="NCBI Taxonomy" id="1938339"/>
    <lineage>
        <taxon>Bacteria</taxon>
        <taxon>Pseudomonadati</taxon>
        <taxon>Pseudomonadota</taxon>
        <taxon>Gammaproteobacteria</taxon>
        <taxon>Alteromonadales</taxon>
        <taxon>Alteromonadaceae</taxon>
        <taxon>Alteromonas/Salinimonas group</taxon>
        <taxon>Alteromonas</taxon>
    </lineage>
</organism>
<name>A0A3D8M784_9ALTE</name>